<comment type="caution">
    <text evidence="14">The sequence shown here is derived from an EMBL/GenBank/DDBJ whole genome shotgun (WGS) entry which is preliminary data.</text>
</comment>
<dbReference type="GO" id="GO:0006565">
    <property type="term" value="P:L-serine catabolic process"/>
    <property type="evidence" value="ECO:0007669"/>
    <property type="project" value="TreeGrafter"/>
</dbReference>
<dbReference type="InterPro" id="IPR050147">
    <property type="entry name" value="Ser/Thr_Dehydratase"/>
</dbReference>
<dbReference type="CDD" id="cd04907">
    <property type="entry name" value="ACT_ThrD-I_2"/>
    <property type="match status" value="1"/>
</dbReference>
<evidence type="ECO:0000256" key="4">
    <source>
        <dbReference type="ARBA" id="ARBA00010869"/>
    </source>
</evidence>
<comment type="similarity">
    <text evidence="4 12">Belongs to the serine/threonine dehydratase family.</text>
</comment>
<evidence type="ECO:0000256" key="11">
    <source>
        <dbReference type="ARBA" id="ARBA00025527"/>
    </source>
</evidence>
<feature type="domain" description="ACT-like" evidence="13">
    <location>
        <begin position="335"/>
        <end position="409"/>
    </location>
</feature>
<evidence type="ECO:0000256" key="10">
    <source>
        <dbReference type="ARBA" id="ARBA00023304"/>
    </source>
</evidence>
<dbReference type="Gene3D" id="3.40.50.1100">
    <property type="match status" value="2"/>
</dbReference>
<keyword evidence="7 12" id="KW-0412">Isoleucine biosynthesis</keyword>
<dbReference type="FunFam" id="3.40.50.1100:FF:000007">
    <property type="entry name" value="L-threonine dehydratase catabolic TdcB"/>
    <property type="match status" value="1"/>
</dbReference>
<keyword evidence="15" id="KW-1185">Reference proteome</keyword>
<dbReference type="GO" id="GO:0030170">
    <property type="term" value="F:pyridoxal phosphate binding"/>
    <property type="evidence" value="ECO:0007669"/>
    <property type="project" value="InterPro"/>
</dbReference>
<evidence type="ECO:0000259" key="13">
    <source>
        <dbReference type="PROSITE" id="PS51672"/>
    </source>
</evidence>
<keyword evidence="6 12" id="KW-0028">Amino-acid biosynthesis</keyword>
<dbReference type="InterPro" id="IPR011820">
    <property type="entry name" value="IlvA"/>
</dbReference>
<evidence type="ECO:0000256" key="9">
    <source>
        <dbReference type="ARBA" id="ARBA00023239"/>
    </source>
</evidence>
<evidence type="ECO:0000256" key="5">
    <source>
        <dbReference type="ARBA" id="ARBA00011881"/>
    </source>
</evidence>
<keyword evidence="8 12" id="KW-0663">Pyridoxal phosphate</keyword>
<dbReference type="GO" id="GO:0009097">
    <property type="term" value="P:isoleucine biosynthetic process"/>
    <property type="evidence" value="ECO:0007669"/>
    <property type="project" value="UniProtKB-UniRule"/>
</dbReference>
<name>A0A6I4VNI8_9BACL</name>
<evidence type="ECO:0000256" key="6">
    <source>
        <dbReference type="ARBA" id="ARBA00022605"/>
    </source>
</evidence>
<evidence type="ECO:0000256" key="3">
    <source>
        <dbReference type="ARBA" id="ARBA00004810"/>
    </source>
</evidence>
<comment type="pathway">
    <text evidence="3 12">Amino-acid biosynthesis; L-isoleucine biosynthesis; 2-oxobutanoate from L-threonine: step 1/1.</text>
</comment>
<dbReference type="UniPathway" id="UPA00047">
    <property type="reaction ID" value="UER00054"/>
</dbReference>
<dbReference type="NCBIfam" id="TIGR02079">
    <property type="entry name" value="THD1"/>
    <property type="match status" value="1"/>
</dbReference>
<proteinExistence type="inferred from homology"/>
<dbReference type="AlphaFoldDB" id="A0A6I4VNI8"/>
<dbReference type="FunFam" id="3.40.50.1100:FF:000005">
    <property type="entry name" value="Threonine dehydratase catabolic"/>
    <property type="match status" value="1"/>
</dbReference>
<dbReference type="GO" id="GO:0004794">
    <property type="term" value="F:threonine deaminase activity"/>
    <property type="evidence" value="ECO:0007669"/>
    <property type="project" value="UniProtKB-UniRule"/>
</dbReference>
<dbReference type="InterPro" id="IPR045865">
    <property type="entry name" value="ACT-like_dom_sf"/>
</dbReference>
<gene>
    <name evidence="12 14" type="primary">ilvA</name>
    <name evidence="14" type="ORF">GSM42_05515</name>
</gene>
<dbReference type="PANTHER" id="PTHR48078:SF11">
    <property type="entry name" value="THREONINE DEHYDRATASE, MITOCHONDRIAL"/>
    <property type="match status" value="1"/>
</dbReference>
<keyword evidence="10 12" id="KW-0100">Branched-chain amino acid biosynthesis</keyword>
<dbReference type="Proteomes" id="UP000430692">
    <property type="component" value="Unassembled WGS sequence"/>
</dbReference>
<protein>
    <recommendedName>
        <fullName evidence="12">L-threonine dehydratase</fullName>
        <ecNumber evidence="12">4.3.1.19</ecNumber>
    </recommendedName>
    <alternativeName>
        <fullName evidence="12">Threonine deaminase</fullName>
    </alternativeName>
</protein>
<evidence type="ECO:0000313" key="15">
    <source>
        <dbReference type="Proteomes" id="UP000430692"/>
    </source>
</evidence>
<dbReference type="PROSITE" id="PS51672">
    <property type="entry name" value="ACT_LIKE"/>
    <property type="match status" value="1"/>
</dbReference>
<dbReference type="Pfam" id="PF00585">
    <property type="entry name" value="Thr_dehydrat_C"/>
    <property type="match status" value="1"/>
</dbReference>
<evidence type="ECO:0000313" key="14">
    <source>
        <dbReference type="EMBL" id="MXQ53199.1"/>
    </source>
</evidence>
<evidence type="ECO:0000256" key="12">
    <source>
        <dbReference type="RuleBase" id="RU362012"/>
    </source>
</evidence>
<dbReference type="NCBIfam" id="NF006390">
    <property type="entry name" value="PRK08639.1"/>
    <property type="match status" value="1"/>
</dbReference>
<dbReference type="GO" id="GO:0006567">
    <property type="term" value="P:L-threonine catabolic process"/>
    <property type="evidence" value="ECO:0007669"/>
    <property type="project" value="TreeGrafter"/>
</dbReference>
<dbReference type="CDD" id="cd01562">
    <property type="entry name" value="Thr-dehyd"/>
    <property type="match status" value="1"/>
</dbReference>
<evidence type="ECO:0000256" key="1">
    <source>
        <dbReference type="ARBA" id="ARBA00001274"/>
    </source>
</evidence>
<comment type="cofactor">
    <cofactor evidence="2 12">
        <name>pyridoxal 5'-phosphate</name>
        <dbReference type="ChEBI" id="CHEBI:597326"/>
    </cofactor>
</comment>
<dbReference type="PROSITE" id="PS00165">
    <property type="entry name" value="DEHYDRATASE_SER_THR"/>
    <property type="match status" value="1"/>
</dbReference>
<comment type="catalytic activity">
    <reaction evidence="1 12">
        <text>L-threonine = 2-oxobutanoate + NH4(+)</text>
        <dbReference type="Rhea" id="RHEA:22108"/>
        <dbReference type="ChEBI" id="CHEBI:16763"/>
        <dbReference type="ChEBI" id="CHEBI:28938"/>
        <dbReference type="ChEBI" id="CHEBI:57926"/>
        <dbReference type="EC" id="4.3.1.19"/>
    </reaction>
</comment>
<reference evidence="14 15" key="1">
    <citation type="submission" date="2019-12" db="EMBL/GenBank/DDBJ databases">
        <title>Whole-genome analyses of novel actinobacteria.</title>
        <authorList>
            <person name="Sahin N."/>
            <person name="Saygin H."/>
        </authorList>
    </citation>
    <scope>NUCLEOTIDE SEQUENCE [LARGE SCALE GENOMIC DNA]</scope>
    <source>
        <strain evidence="14 15">KC615</strain>
    </source>
</reference>
<keyword evidence="9 12" id="KW-0456">Lyase</keyword>
<organism evidence="14 15">
    <name type="scientific">Shimazuella alba</name>
    <dbReference type="NCBI Taxonomy" id="2690964"/>
    <lineage>
        <taxon>Bacteria</taxon>
        <taxon>Bacillati</taxon>
        <taxon>Bacillota</taxon>
        <taxon>Bacilli</taxon>
        <taxon>Bacillales</taxon>
        <taxon>Thermoactinomycetaceae</taxon>
        <taxon>Shimazuella</taxon>
    </lineage>
</organism>
<evidence type="ECO:0000256" key="8">
    <source>
        <dbReference type="ARBA" id="ARBA00022898"/>
    </source>
</evidence>
<dbReference type="SUPFAM" id="SSF53686">
    <property type="entry name" value="Tryptophan synthase beta subunit-like PLP-dependent enzymes"/>
    <property type="match status" value="1"/>
</dbReference>
<sequence>MTTQSMLMKMEDIMDANQMIKNVIVQTPLQRNEYLSNLYDCNVYLKREDLQVVRSFKIRGAFYMIQSLTPEERKRGVVCASAGNHAQGVAYSCSKLRITGKIFMPTTTPRQKVEQVKRYGGSFVEVILTGDTFDDSYLEAKQYGDEHHMSFVHPFDDPRTIAGQGTIGMEIMNDMDKVDYLFASVGGGGLIAGVSTYMKGMNPDCKIIGAEPEGAPSMKRSLEAGHVVELDKIDPFVDGAAVKKVGQLTYQMVKEQIEDIVLVPEGKACSTILELYNQIALVVEPAGALPVAALDFYRQDIKGKNIVCIISGGNNDIDRMQEMKEKSLIYEGLKHYFIVSFPQRAGALRQFLENVLGKDDDITRFEYTKKNNKSSGPALVGIELKDPSNYQALLNRMEQYGFSYIEVNNDPTLFNLLI</sequence>
<dbReference type="InterPro" id="IPR001721">
    <property type="entry name" value="TD_ACT-like"/>
</dbReference>
<dbReference type="PANTHER" id="PTHR48078">
    <property type="entry name" value="THREONINE DEHYDRATASE, MITOCHONDRIAL-RELATED"/>
    <property type="match status" value="1"/>
</dbReference>
<evidence type="ECO:0000256" key="2">
    <source>
        <dbReference type="ARBA" id="ARBA00001933"/>
    </source>
</evidence>
<dbReference type="Pfam" id="PF00291">
    <property type="entry name" value="PALP"/>
    <property type="match status" value="1"/>
</dbReference>
<dbReference type="InterPro" id="IPR001926">
    <property type="entry name" value="TrpB-like_PALP"/>
</dbReference>
<comment type="subunit">
    <text evidence="5 12">Homotetramer.</text>
</comment>
<accession>A0A6I4VNI8</accession>
<dbReference type="InterPro" id="IPR036052">
    <property type="entry name" value="TrpB-like_PALP_sf"/>
</dbReference>
<dbReference type="SUPFAM" id="SSF55021">
    <property type="entry name" value="ACT-like"/>
    <property type="match status" value="1"/>
</dbReference>
<dbReference type="EMBL" id="WUUL01000003">
    <property type="protein sequence ID" value="MXQ53199.1"/>
    <property type="molecule type" value="Genomic_DNA"/>
</dbReference>
<dbReference type="InterPro" id="IPR000634">
    <property type="entry name" value="Ser/Thr_deHydtase_PyrdxlP-BS"/>
</dbReference>
<comment type="function">
    <text evidence="11 12">Catalyzes the anaerobic formation of alpha-ketobutyrate and ammonia from threonine in a two-step reaction. The first step involved a dehydration of threonine and a production of enamine intermediates (aminocrotonate), which tautomerizes to its imine form (iminobutyrate). Both intermediates are unstable and short-lived. The second step is the nonenzymatic hydrolysis of the enamine/imine intermediates to form 2-ketobutyrate and free ammonia. In the low water environment of the cell, the second step is accelerated by RidA.</text>
</comment>
<dbReference type="GO" id="GO:0003941">
    <property type="term" value="F:L-serine ammonia-lyase activity"/>
    <property type="evidence" value="ECO:0007669"/>
    <property type="project" value="TreeGrafter"/>
</dbReference>
<evidence type="ECO:0000256" key="7">
    <source>
        <dbReference type="ARBA" id="ARBA00022624"/>
    </source>
</evidence>
<dbReference type="EC" id="4.3.1.19" evidence="12"/>
<dbReference type="RefSeq" id="WP_160800561.1">
    <property type="nucleotide sequence ID" value="NZ_WUUL01000003.1"/>
</dbReference>